<evidence type="ECO:0000256" key="1">
    <source>
        <dbReference type="SAM" id="MobiDB-lite"/>
    </source>
</evidence>
<evidence type="ECO:0000313" key="2">
    <source>
        <dbReference type="EMBL" id="CAD9613143.1"/>
    </source>
</evidence>
<accession>A0A6U3WY18</accession>
<organism evidence="2">
    <name type="scientific">Skeletonema marinoi</name>
    <dbReference type="NCBI Taxonomy" id="267567"/>
    <lineage>
        <taxon>Eukaryota</taxon>
        <taxon>Sar</taxon>
        <taxon>Stramenopiles</taxon>
        <taxon>Ochrophyta</taxon>
        <taxon>Bacillariophyta</taxon>
        <taxon>Coscinodiscophyceae</taxon>
        <taxon>Thalassiosirophycidae</taxon>
        <taxon>Thalassiosirales</taxon>
        <taxon>Skeletonemataceae</taxon>
        <taxon>Skeletonema</taxon>
        <taxon>Skeletonema marinoi-dohrnii complex</taxon>
    </lineage>
</organism>
<feature type="region of interest" description="Disordered" evidence="1">
    <location>
        <begin position="51"/>
        <end position="109"/>
    </location>
</feature>
<name>A0A6U3WY18_9STRA</name>
<dbReference type="EMBL" id="HBGZ01020257">
    <property type="protein sequence ID" value="CAD9613143.1"/>
    <property type="molecule type" value="Transcribed_RNA"/>
</dbReference>
<dbReference type="AlphaFoldDB" id="A0A6U3WY18"/>
<sequence>MFSKQRWCKEYSAICPPSRDSLEKEQQLKPKYVQETKTFGKVSGNQWHLRCARQEDSVDDDGDISISEASSSENEEEDGDDDDISITDQIPPPVLVQEDEERGGALSPWGNKCKAKQNIWRELDNKESSIHLMTVEQIHQRWAQKYPLTRFKNTFEAMKTQKRVLPG</sequence>
<proteinExistence type="predicted"/>
<evidence type="ECO:0000313" key="3">
    <source>
        <dbReference type="EMBL" id="CAD9613148.1"/>
    </source>
</evidence>
<reference evidence="2" key="1">
    <citation type="submission" date="2021-01" db="EMBL/GenBank/DDBJ databases">
        <authorList>
            <person name="Corre E."/>
            <person name="Pelletier E."/>
            <person name="Niang G."/>
            <person name="Scheremetjew M."/>
            <person name="Finn R."/>
            <person name="Kale V."/>
            <person name="Holt S."/>
            <person name="Cochrane G."/>
            <person name="Meng A."/>
            <person name="Brown T."/>
            <person name="Cohen L."/>
        </authorList>
    </citation>
    <scope>NUCLEOTIDE SEQUENCE</scope>
    <source>
        <strain evidence="2">SM1012Den-03</strain>
    </source>
</reference>
<protein>
    <submittedName>
        <fullName evidence="2">Uncharacterized protein</fullName>
    </submittedName>
</protein>
<dbReference type="EMBL" id="HBGZ01020260">
    <property type="protein sequence ID" value="CAD9613148.1"/>
    <property type="molecule type" value="Transcribed_RNA"/>
</dbReference>
<feature type="compositionally biased region" description="Acidic residues" evidence="1">
    <location>
        <begin position="73"/>
        <end position="85"/>
    </location>
</feature>
<gene>
    <name evidence="2" type="ORF">SMAR0320_LOCUS14519</name>
    <name evidence="3" type="ORF">SMAR0320_LOCUS14522</name>
</gene>